<dbReference type="GO" id="GO:0008233">
    <property type="term" value="F:peptidase activity"/>
    <property type="evidence" value="ECO:0007669"/>
    <property type="project" value="UniProtKB-KW"/>
</dbReference>
<evidence type="ECO:0000313" key="1">
    <source>
        <dbReference type="EMBL" id="HIZ79731.1"/>
    </source>
</evidence>
<dbReference type="Proteomes" id="UP000824101">
    <property type="component" value="Unassembled WGS sequence"/>
</dbReference>
<dbReference type="AlphaFoldDB" id="A0A9D2K5U4"/>
<dbReference type="Pfam" id="PF06866">
    <property type="entry name" value="DUF1256"/>
    <property type="match status" value="1"/>
</dbReference>
<dbReference type="InterPro" id="IPR009665">
    <property type="entry name" value="YyaC"/>
</dbReference>
<evidence type="ECO:0000313" key="2">
    <source>
        <dbReference type="Proteomes" id="UP000824101"/>
    </source>
</evidence>
<dbReference type="NCBIfam" id="TIGR02841">
    <property type="entry name" value="spore_YyaC"/>
    <property type="match status" value="1"/>
</dbReference>
<accession>A0A9D2K5U4</accession>
<sequence>MKLLERIRLCGSREIYYYDGRKEREIENFAMQLYRMICAEMDTGKWRGVLFLCIGTDRSTGDSLGPLIGYKLRARRMKNVKILGTLEKPVHAMNLEEYLKVVKWKYPGYLTVAVDASVGNAEHVGYITLGKGPLKPGLGVSKELREVGDLFITGIVGSCGNHDPLMLQSIRLSVVMRLADRISESIYFVEKLWDRAASV</sequence>
<dbReference type="GO" id="GO:0006508">
    <property type="term" value="P:proteolysis"/>
    <property type="evidence" value="ECO:0007669"/>
    <property type="project" value="UniProtKB-KW"/>
</dbReference>
<comment type="caution">
    <text evidence="1">The sequence shown here is derived from an EMBL/GenBank/DDBJ whole genome shotgun (WGS) entry which is preliminary data.</text>
</comment>
<name>A0A9D2K5U4_9FIRM</name>
<keyword evidence="1" id="KW-0645">Protease</keyword>
<dbReference type="EMBL" id="DXBC01000126">
    <property type="protein sequence ID" value="HIZ79731.1"/>
    <property type="molecule type" value="Genomic_DNA"/>
</dbReference>
<dbReference type="SUPFAM" id="SSF53163">
    <property type="entry name" value="HybD-like"/>
    <property type="match status" value="1"/>
</dbReference>
<reference evidence="1" key="1">
    <citation type="journal article" date="2021" name="PeerJ">
        <title>Extensive microbial diversity within the chicken gut microbiome revealed by metagenomics and culture.</title>
        <authorList>
            <person name="Gilroy R."/>
            <person name="Ravi A."/>
            <person name="Getino M."/>
            <person name="Pursley I."/>
            <person name="Horton D.L."/>
            <person name="Alikhan N.F."/>
            <person name="Baker D."/>
            <person name="Gharbi K."/>
            <person name="Hall N."/>
            <person name="Watson M."/>
            <person name="Adriaenssens E.M."/>
            <person name="Foster-Nyarko E."/>
            <person name="Jarju S."/>
            <person name="Secka A."/>
            <person name="Antonio M."/>
            <person name="Oren A."/>
            <person name="Chaudhuri R.R."/>
            <person name="La Ragione R."/>
            <person name="Hildebrand F."/>
            <person name="Pallen M.J."/>
        </authorList>
    </citation>
    <scope>NUCLEOTIDE SEQUENCE</scope>
    <source>
        <strain evidence="1">ChiBcec1-1093</strain>
    </source>
</reference>
<protein>
    <submittedName>
        <fullName evidence="1">Spore protease YyaC</fullName>
    </submittedName>
</protein>
<keyword evidence="1" id="KW-0378">Hydrolase</keyword>
<reference evidence="1" key="2">
    <citation type="submission" date="2021-04" db="EMBL/GenBank/DDBJ databases">
        <authorList>
            <person name="Gilroy R."/>
        </authorList>
    </citation>
    <scope>NUCLEOTIDE SEQUENCE</scope>
    <source>
        <strain evidence="1">ChiBcec1-1093</strain>
    </source>
</reference>
<gene>
    <name evidence="1" type="primary">yyaC</name>
    <name evidence="1" type="ORF">IAA17_08090</name>
</gene>
<organism evidence="1 2">
    <name type="scientific">Candidatus Lachnoclostridium stercorigallinarum</name>
    <dbReference type="NCBI Taxonomy" id="2838634"/>
    <lineage>
        <taxon>Bacteria</taxon>
        <taxon>Bacillati</taxon>
        <taxon>Bacillota</taxon>
        <taxon>Clostridia</taxon>
        <taxon>Lachnospirales</taxon>
        <taxon>Lachnospiraceae</taxon>
    </lineage>
</organism>
<dbReference type="InterPro" id="IPR023430">
    <property type="entry name" value="Pept_HybD-like_dom_sf"/>
</dbReference>
<proteinExistence type="predicted"/>